<feature type="compositionally biased region" description="Polar residues" evidence="1">
    <location>
        <begin position="50"/>
        <end position="61"/>
    </location>
</feature>
<organism evidence="2 3">
    <name type="scientific">Elliptochloris bilobata</name>
    <dbReference type="NCBI Taxonomy" id="381761"/>
    <lineage>
        <taxon>Eukaryota</taxon>
        <taxon>Viridiplantae</taxon>
        <taxon>Chlorophyta</taxon>
        <taxon>core chlorophytes</taxon>
        <taxon>Trebouxiophyceae</taxon>
        <taxon>Trebouxiophyceae incertae sedis</taxon>
        <taxon>Elliptochloris clade</taxon>
        <taxon>Elliptochloris</taxon>
    </lineage>
</organism>
<evidence type="ECO:0000313" key="3">
    <source>
        <dbReference type="Proteomes" id="UP001445335"/>
    </source>
</evidence>
<keyword evidence="3" id="KW-1185">Reference proteome</keyword>
<feature type="compositionally biased region" description="Basic and acidic residues" evidence="1">
    <location>
        <begin position="28"/>
        <end position="39"/>
    </location>
</feature>
<comment type="caution">
    <text evidence="2">The sequence shown here is derived from an EMBL/GenBank/DDBJ whole genome shotgun (WGS) entry which is preliminary data.</text>
</comment>
<dbReference type="EMBL" id="JALJOU010000003">
    <property type="protein sequence ID" value="KAK9845363.1"/>
    <property type="molecule type" value="Genomic_DNA"/>
</dbReference>
<accession>A0AAW1SGF3</accession>
<feature type="region of interest" description="Disordered" evidence="1">
    <location>
        <begin position="1"/>
        <end position="84"/>
    </location>
</feature>
<evidence type="ECO:0000256" key="1">
    <source>
        <dbReference type="SAM" id="MobiDB-lite"/>
    </source>
</evidence>
<evidence type="ECO:0000313" key="2">
    <source>
        <dbReference type="EMBL" id="KAK9845363.1"/>
    </source>
</evidence>
<feature type="compositionally biased region" description="Low complexity" evidence="1">
    <location>
        <begin position="62"/>
        <end position="75"/>
    </location>
</feature>
<sequence length="133" mass="14136">MSKRKLDEAATFLERAGSSQVTEPLYGSDKRLRKEEPVHHAPSVPGSEASEATMQASTPLSQGGWLQQQGGWLQQQGGGLQRSNSAPDLRVLLAAPLQPLLSIPPAFVPPQYASASTAGALVPYKAPEGNMLF</sequence>
<name>A0AAW1SGF3_9CHLO</name>
<dbReference type="Proteomes" id="UP001445335">
    <property type="component" value="Unassembled WGS sequence"/>
</dbReference>
<gene>
    <name evidence="2" type="ORF">WJX81_004438</name>
</gene>
<protein>
    <submittedName>
        <fullName evidence="2">Uncharacterized protein</fullName>
    </submittedName>
</protein>
<dbReference type="AlphaFoldDB" id="A0AAW1SGF3"/>
<proteinExistence type="predicted"/>
<reference evidence="2 3" key="1">
    <citation type="journal article" date="2024" name="Nat. Commun.">
        <title>Phylogenomics reveals the evolutionary origins of lichenization in chlorophyte algae.</title>
        <authorList>
            <person name="Puginier C."/>
            <person name="Libourel C."/>
            <person name="Otte J."/>
            <person name="Skaloud P."/>
            <person name="Haon M."/>
            <person name="Grisel S."/>
            <person name="Petersen M."/>
            <person name="Berrin J.G."/>
            <person name="Delaux P.M."/>
            <person name="Dal Grande F."/>
            <person name="Keller J."/>
        </authorList>
    </citation>
    <scope>NUCLEOTIDE SEQUENCE [LARGE SCALE GENOMIC DNA]</scope>
    <source>
        <strain evidence="2 3">SAG 245.80</strain>
    </source>
</reference>